<comment type="caution">
    <text evidence="4">The sequence shown here is derived from an EMBL/GenBank/DDBJ whole genome shotgun (WGS) entry which is preliminary data.</text>
</comment>
<dbReference type="GO" id="GO:0018454">
    <property type="term" value="F:acetoacetyl-CoA reductase activity"/>
    <property type="evidence" value="ECO:0007669"/>
    <property type="project" value="InterPro"/>
</dbReference>
<dbReference type="PANTHER" id="PTHR42879">
    <property type="entry name" value="3-OXOACYL-(ACYL-CARRIER-PROTEIN) REDUCTASE"/>
    <property type="match status" value="1"/>
</dbReference>
<reference evidence="4 7" key="1">
    <citation type="submission" date="2020-07" db="EMBL/GenBank/DDBJ databases">
        <title>Sequencing the genomes of 1000 actinobacteria strains.</title>
        <authorList>
            <person name="Klenk H.-P."/>
        </authorList>
    </citation>
    <scope>NUCLEOTIDE SEQUENCE [LARGE SCALE GENOMIC DNA]</scope>
    <source>
        <strain evidence="5 6">DSM 44104</strain>
        <strain evidence="4 7">DSM 44749</strain>
    </source>
</reference>
<dbReference type="RefSeq" id="WP_062400793.1">
    <property type="nucleotide sequence ID" value="NZ_BAAAJZ010000015.1"/>
</dbReference>
<organism evidence="4 7">
    <name type="scientific">Pseudonocardia alni</name>
    <name type="common">Amycolata alni</name>
    <dbReference type="NCBI Taxonomy" id="33907"/>
    <lineage>
        <taxon>Bacteria</taxon>
        <taxon>Bacillati</taxon>
        <taxon>Actinomycetota</taxon>
        <taxon>Actinomycetes</taxon>
        <taxon>Pseudonocardiales</taxon>
        <taxon>Pseudonocardiaceae</taxon>
        <taxon>Pseudonocardia</taxon>
    </lineage>
</organism>
<dbReference type="PROSITE" id="PS00061">
    <property type="entry name" value="ADH_SHORT"/>
    <property type="match status" value="1"/>
</dbReference>
<dbReference type="InterPro" id="IPR050259">
    <property type="entry name" value="SDR"/>
</dbReference>
<dbReference type="GeneID" id="98051673"/>
<dbReference type="GO" id="GO:0032787">
    <property type="term" value="P:monocarboxylic acid metabolic process"/>
    <property type="evidence" value="ECO:0007669"/>
    <property type="project" value="UniProtKB-ARBA"/>
</dbReference>
<protein>
    <submittedName>
        <fullName evidence="5">3-oxoacyl-[acyl-carrier-protein] reductase</fullName>
    </submittedName>
    <submittedName>
        <fullName evidence="4">Acetoacetyl-CoA reductase</fullName>
    </submittedName>
</protein>
<dbReference type="AlphaFoldDB" id="A0A852VZC8"/>
<dbReference type="SUPFAM" id="SSF51735">
    <property type="entry name" value="NAD(P)-binding Rossmann-fold domains"/>
    <property type="match status" value="1"/>
</dbReference>
<keyword evidence="2" id="KW-0560">Oxidoreductase</keyword>
<dbReference type="PANTHER" id="PTHR42879:SF2">
    <property type="entry name" value="3-OXOACYL-[ACYL-CARRIER-PROTEIN] REDUCTASE FABG"/>
    <property type="match status" value="1"/>
</dbReference>
<evidence type="ECO:0000259" key="3">
    <source>
        <dbReference type="SMART" id="SM00822"/>
    </source>
</evidence>
<dbReference type="Proteomes" id="UP000549695">
    <property type="component" value="Unassembled WGS sequence"/>
</dbReference>
<dbReference type="Proteomes" id="UP000232453">
    <property type="component" value="Unassembled WGS sequence"/>
</dbReference>
<evidence type="ECO:0000313" key="7">
    <source>
        <dbReference type="Proteomes" id="UP000549695"/>
    </source>
</evidence>
<dbReference type="NCBIfam" id="NF009464">
    <property type="entry name" value="PRK12824.1"/>
    <property type="match status" value="1"/>
</dbReference>
<evidence type="ECO:0000256" key="1">
    <source>
        <dbReference type="ARBA" id="ARBA00006484"/>
    </source>
</evidence>
<dbReference type="InterPro" id="IPR011283">
    <property type="entry name" value="Acetoacetyl-CoA_reductase"/>
</dbReference>
<dbReference type="EMBL" id="PHUJ01000003">
    <property type="protein sequence ID" value="PKB32831.1"/>
    <property type="molecule type" value="Genomic_DNA"/>
</dbReference>
<dbReference type="PRINTS" id="PR00080">
    <property type="entry name" value="SDRFAMILY"/>
</dbReference>
<accession>A0A852VZC8</accession>
<feature type="domain" description="Ketoreductase" evidence="3">
    <location>
        <begin position="12"/>
        <end position="196"/>
    </location>
</feature>
<dbReference type="InterPro" id="IPR057326">
    <property type="entry name" value="KR_dom"/>
</dbReference>
<evidence type="ECO:0000313" key="4">
    <source>
        <dbReference type="EMBL" id="NYG01609.1"/>
    </source>
</evidence>
<name>A0A852VZC8_PSEA5</name>
<dbReference type="NCBIfam" id="TIGR01829">
    <property type="entry name" value="AcAcCoA_reduct"/>
    <property type="match status" value="1"/>
</dbReference>
<dbReference type="EMBL" id="JACCCZ010000001">
    <property type="protein sequence ID" value="NYG01609.1"/>
    <property type="molecule type" value="Genomic_DNA"/>
</dbReference>
<gene>
    <name evidence="5" type="ORF">ATL51_4571</name>
    <name evidence="4" type="ORF">HDA37_001894</name>
</gene>
<comment type="similarity">
    <text evidence="1">Belongs to the short-chain dehydrogenases/reductases (SDR) family.</text>
</comment>
<dbReference type="GO" id="GO:0042619">
    <property type="term" value="P:poly-hydroxybutyrate biosynthetic process"/>
    <property type="evidence" value="ECO:0007669"/>
    <property type="project" value="InterPro"/>
</dbReference>
<dbReference type="PRINTS" id="PR00081">
    <property type="entry name" value="GDHRDH"/>
</dbReference>
<dbReference type="Pfam" id="PF13561">
    <property type="entry name" value="adh_short_C2"/>
    <property type="match status" value="1"/>
</dbReference>
<dbReference type="InterPro" id="IPR036291">
    <property type="entry name" value="NAD(P)-bd_dom_sf"/>
</dbReference>
<accession>A0AA44UST2</accession>
<keyword evidence="7" id="KW-1185">Reference proteome</keyword>
<proteinExistence type="inferred from homology"/>
<dbReference type="Gene3D" id="3.40.50.720">
    <property type="entry name" value="NAD(P)-binding Rossmann-like Domain"/>
    <property type="match status" value="1"/>
</dbReference>
<dbReference type="InterPro" id="IPR002347">
    <property type="entry name" value="SDR_fam"/>
</dbReference>
<evidence type="ECO:0000256" key="2">
    <source>
        <dbReference type="ARBA" id="ARBA00023002"/>
    </source>
</evidence>
<dbReference type="FunFam" id="3.40.50.720:FF:000173">
    <property type="entry name" value="3-oxoacyl-[acyl-carrier protein] reductase"/>
    <property type="match status" value="1"/>
</dbReference>
<dbReference type="NCBIfam" id="NF009466">
    <property type="entry name" value="PRK12826.1-2"/>
    <property type="match status" value="1"/>
</dbReference>
<dbReference type="SMART" id="SM00822">
    <property type="entry name" value="PKS_KR"/>
    <property type="match status" value="1"/>
</dbReference>
<evidence type="ECO:0000313" key="5">
    <source>
        <dbReference type="EMBL" id="PKB32831.1"/>
    </source>
</evidence>
<sequence>MTAITDTHPEQRVAIVTGGARGIGAAITTALARTGVHVAAGYSSNSKAADELKGKLEAEGASISVHQGNVGSPEDCQRVVTEVLEQRGRVDYLINNAGITVDKTVRKLTVDDWHAVLRINLSGAFYMTKAVLEHMTGNEFGRIVNISSVIGQTGAMGQANYASSKAGLIGFSKSLAQEVARKGVTVNCVAPGFIETEMVAAVPEKALEKIVSKIPVGRLGQADEIARAVQFLVDDRAGYVTGSVISVNGGLDMAS</sequence>
<dbReference type="GO" id="GO:0005737">
    <property type="term" value="C:cytoplasm"/>
    <property type="evidence" value="ECO:0007669"/>
    <property type="project" value="InterPro"/>
</dbReference>
<dbReference type="CDD" id="cd05333">
    <property type="entry name" value="BKR_SDR_c"/>
    <property type="match status" value="1"/>
</dbReference>
<dbReference type="InterPro" id="IPR020904">
    <property type="entry name" value="Sc_DH/Rdtase_CS"/>
</dbReference>
<evidence type="ECO:0000313" key="6">
    <source>
        <dbReference type="Proteomes" id="UP000232453"/>
    </source>
</evidence>